<proteinExistence type="predicted"/>
<dbReference type="EMBL" id="SFCC01000012">
    <property type="protein sequence ID" value="RZQ61560.1"/>
    <property type="molecule type" value="Genomic_DNA"/>
</dbReference>
<keyword evidence="1" id="KW-0175">Coiled coil</keyword>
<evidence type="ECO:0000313" key="3">
    <source>
        <dbReference type="Proteomes" id="UP000292003"/>
    </source>
</evidence>
<name>A0A4Q7J2A0_9PSEU</name>
<evidence type="ECO:0000256" key="1">
    <source>
        <dbReference type="SAM" id="Coils"/>
    </source>
</evidence>
<dbReference type="OrthoDB" id="3294255at2"/>
<dbReference type="Proteomes" id="UP000292003">
    <property type="component" value="Unassembled WGS sequence"/>
</dbReference>
<evidence type="ECO:0000313" key="2">
    <source>
        <dbReference type="EMBL" id="RZQ61560.1"/>
    </source>
</evidence>
<organism evidence="2 3">
    <name type="scientific">Amycolatopsis suaedae</name>
    <dbReference type="NCBI Taxonomy" id="2510978"/>
    <lineage>
        <taxon>Bacteria</taxon>
        <taxon>Bacillati</taxon>
        <taxon>Actinomycetota</taxon>
        <taxon>Actinomycetes</taxon>
        <taxon>Pseudonocardiales</taxon>
        <taxon>Pseudonocardiaceae</taxon>
        <taxon>Amycolatopsis</taxon>
    </lineage>
</organism>
<dbReference type="AlphaFoldDB" id="A0A4Q7J2A0"/>
<feature type="coiled-coil region" evidence="1">
    <location>
        <begin position="207"/>
        <end position="234"/>
    </location>
</feature>
<gene>
    <name evidence="2" type="ORF">EWH70_23760</name>
</gene>
<sequence>MLVSSLTPAVMAEEVSADRALVRWLARKDPRSTVRTDAVVALVSPLGEPAVSEFLATGYDYAVRRAADAKVRNLDFAKRVLATHRPEFSPAVFEASRRAVQGTDADREAFVRTGYAAAQNSDRSAREAAGEHARAIAETDRAFVRALAVNDPGAQVRGAAVWATRPGAGDGDLVEFYVHGWVSGGRLDLDSHRARAADNDMAWRATARRLVAEATEAEQAAREAAGEAAEQARQAAARAWRTVADQTTPARTAWGEAERVALAQAENWRLVAAAAAGATSPNWQAIAGSAAGNESEWMAEQTTAAEQAAYWKALYEQALAGEKEMTR</sequence>
<keyword evidence="3" id="KW-1185">Reference proteome</keyword>
<comment type="caution">
    <text evidence="2">The sequence shown here is derived from an EMBL/GenBank/DDBJ whole genome shotgun (WGS) entry which is preliminary data.</text>
</comment>
<reference evidence="2 3" key="1">
    <citation type="submission" date="2019-02" db="EMBL/GenBank/DDBJ databases">
        <title>Draft genome sequence of Amycolatopsis sp. 8-3EHSu isolated from roots of Suaeda maritima.</title>
        <authorList>
            <person name="Duangmal K."/>
            <person name="Chantavorakit T."/>
        </authorList>
    </citation>
    <scope>NUCLEOTIDE SEQUENCE [LARGE SCALE GENOMIC DNA]</scope>
    <source>
        <strain evidence="2 3">8-3EHSu</strain>
    </source>
</reference>
<accession>A0A4Q7J2A0</accession>
<protein>
    <submittedName>
        <fullName evidence="2">Uncharacterized protein</fullName>
    </submittedName>
</protein>